<evidence type="ECO:0000313" key="1">
    <source>
        <dbReference type="EMBL" id="KAJ8867570.1"/>
    </source>
</evidence>
<sequence>MTTGKLHVCHRTLESNPCLNLFAKNRFLVIDLTIFFSRLYQYVNVVEDTSRTEARERSCRRAVQLSEFRSEIPRPTSFTACIPHSAAAQCGADAMGTEREGRKPISRYRSWGREAFSALRPGGVAMCAELPRPDDFRGGLDPRALAFYGRIETKHYATTFENIVTSVLFEDTGEELLLHQQFRSVLCSFVLRRDVQASTDRCERARAGVPTRHCTINTNYYGYLLHRRWVNPRVPRARNLWWIGKFREFNDLLARLHSPVYTRDSRVCSLAADPHSSQCYYTPGSMGTRYLFSLLVCYWIRVVQGVSNELYAVEWPISFKEIKQIRDVVYSAAANATTNCGHLIIRQWSLIMSQKEIANFAVYPGAIAIALELYWRAHQRDGGAGCRHESDYAWTQAAVASRWRQRVYPRTTYHARLCNGLRAQPDYRSFAAYCVDKRAAAVAEWLVYSPPTKANRVQFPDGCSCIFACGNRATRCRGVQLIHGPIAKVTKSYECFKSTLFAKDSHMQKSGVTRIALVGDEQANRLAIVPLLPPPSRADVDNWLDNRLYAAREGCIRSVPYSARLDAQ</sequence>
<organism evidence="1 2">
    <name type="scientific">Dryococelus australis</name>
    <dbReference type="NCBI Taxonomy" id="614101"/>
    <lineage>
        <taxon>Eukaryota</taxon>
        <taxon>Metazoa</taxon>
        <taxon>Ecdysozoa</taxon>
        <taxon>Arthropoda</taxon>
        <taxon>Hexapoda</taxon>
        <taxon>Insecta</taxon>
        <taxon>Pterygota</taxon>
        <taxon>Neoptera</taxon>
        <taxon>Polyneoptera</taxon>
        <taxon>Phasmatodea</taxon>
        <taxon>Verophasmatodea</taxon>
        <taxon>Anareolatae</taxon>
        <taxon>Phasmatidae</taxon>
        <taxon>Eurycanthinae</taxon>
        <taxon>Dryococelus</taxon>
    </lineage>
</organism>
<protein>
    <submittedName>
        <fullName evidence="1">Uncharacterized protein</fullName>
    </submittedName>
</protein>
<evidence type="ECO:0000313" key="2">
    <source>
        <dbReference type="Proteomes" id="UP001159363"/>
    </source>
</evidence>
<reference evidence="1 2" key="1">
    <citation type="submission" date="2023-02" db="EMBL/GenBank/DDBJ databases">
        <title>LHISI_Scaffold_Assembly.</title>
        <authorList>
            <person name="Stuart O.P."/>
            <person name="Cleave R."/>
            <person name="Magrath M.J.L."/>
            <person name="Mikheyev A.S."/>
        </authorList>
    </citation>
    <scope>NUCLEOTIDE SEQUENCE [LARGE SCALE GENOMIC DNA]</scope>
    <source>
        <strain evidence="1">Daus_M_001</strain>
        <tissue evidence="1">Leg muscle</tissue>
    </source>
</reference>
<gene>
    <name evidence="1" type="ORF">PR048_031372</name>
</gene>
<accession>A0ABQ9G536</accession>
<proteinExistence type="predicted"/>
<dbReference type="EMBL" id="JARBHB010000015">
    <property type="protein sequence ID" value="KAJ8867570.1"/>
    <property type="molecule type" value="Genomic_DNA"/>
</dbReference>
<dbReference type="Proteomes" id="UP001159363">
    <property type="component" value="Chromosome 14"/>
</dbReference>
<comment type="caution">
    <text evidence="1">The sequence shown here is derived from an EMBL/GenBank/DDBJ whole genome shotgun (WGS) entry which is preliminary data.</text>
</comment>
<keyword evidence="2" id="KW-1185">Reference proteome</keyword>
<name>A0ABQ9G536_9NEOP</name>